<feature type="binding site" evidence="9">
    <location>
        <begin position="105"/>
        <end position="106"/>
    </location>
    <ligand>
        <name>pyridoxal 5'-phosphate</name>
        <dbReference type="ChEBI" id="CHEBI:597326"/>
    </ligand>
</feature>
<dbReference type="NCBIfam" id="TIGR03542">
    <property type="entry name" value="DAPAT_plant"/>
    <property type="match status" value="1"/>
</dbReference>
<comment type="caution">
    <text evidence="11">The sequence shown here is derived from an EMBL/GenBank/DDBJ whole genome shotgun (WGS) entry which is preliminary data.</text>
</comment>
<comment type="catalytic activity">
    <reaction evidence="8 9">
        <text>(2S,6S)-2,6-diaminopimelate + 2-oxoglutarate = (S)-2,3,4,5-tetrahydrodipicolinate + L-glutamate + H2O + H(+)</text>
        <dbReference type="Rhea" id="RHEA:23988"/>
        <dbReference type="ChEBI" id="CHEBI:15377"/>
        <dbReference type="ChEBI" id="CHEBI:15378"/>
        <dbReference type="ChEBI" id="CHEBI:16810"/>
        <dbReference type="ChEBI" id="CHEBI:16845"/>
        <dbReference type="ChEBI" id="CHEBI:29985"/>
        <dbReference type="ChEBI" id="CHEBI:57609"/>
        <dbReference type="EC" id="2.6.1.83"/>
    </reaction>
</comment>
<dbReference type="Pfam" id="PF00155">
    <property type="entry name" value="Aminotran_1_2"/>
    <property type="match status" value="1"/>
</dbReference>
<dbReference type="RefSeq" id="WP_249314458.1">
    <property type="nucleotide sequence ID" value="NZ_JACRSR010000001.1"/>
</dbReference>
<dbReference type="CDD" id="cd00609">
    <property type="entry name" value="AAT_like"/>
    <property type="match status" value="1"/>
</dbReference>
<feature type="binding site" evidence="9">
    <location>
        <position position="70"/>
    </location>
    <ligand>
        <name>pyridoxal 5'-phosphate</name>
        <dbReference type="ChEBI" id="CHEBI:597326"/>
    </ligand>
</feature>
<evidence type="ECO:0000256" key="2">
    <source>
        <dbReference type="ARBA" id="ARBA00004982"/>
    </source>
</evidence>
<dbReference type="InterPro" id="IPR015422">
    <property type="entry name" value="PyrdxlP-dep_Trfase_small"/>
</dbReference>
<evidence type="ECO:0000256" key="3">
    <source>
        <dbReference type="ARBA" id="ARBA00013138"/>
    </source>
</evidence>
<sequence>MINRNYLELKDSYLFAEVESRVAKYTAEHPGADVIRLGIGDVTRPLTPAVTAALHRAVDEMGEADTFRGYGPYAGYAFLREAIRGHYGKRNVALGLNEIFVSDGAKSDLGNILDIFGADISVLIPDPVYPVYVDTNVMAGRKIGFLQATEQNGFLPLPDPAVHGDIIYLCSPGNPTGAVYDRAGLAAWVDYANREGAVILFDAAYEAFVTGDLPRSIYEIPGTETCAIEFGSFSKTAGFTGTRCGYTVVPEALVRDGESLGALWLRRQSTKFNGTPYIVQRAAEAVYSEAGFAEAMANIAVYRENARVIADALTAAGVWFTGGENSPYIWLKCPGGMDSWTFFDRLLSKAQVVGTPGEGFGQNGEGFFRLTAFASPENTRRAARRLQDFLRAL</sequence>
<dbReference type="EMBL" id="JACRSR010000001">
    <property type="protein sequence ID" value="MBC8530484.1"/>
    <property type="molecule type" value="Genomic_DNA"/>
</dbReference>
<dbReference type="EC" id="2.6.1.83" evidence="3 9"/>
<dbReference type="GO" id="GO:0010285">
    <property type="term" value="F:L,L-diaminopimelate aminotransferase activity"/>
    <property type="evidence" value="ECO:0007669"/>
    <property type="project" value="UniProtKB-UniRule"/>
</dbReference>
<dbReference type="InterPro" id="IPR015424">
    <property type="entry name" value="PyrdxlP-dep_Trfase"/>
</dbReference>
<evidence type="ECO:0000256" key="7">
    <source>
        <dbReference type="ARBA" id="ARBA00022898"/>
    </source>
</evidence>
<keyword evidence="12" id="KW-1185">Reference proteome</keyword>
<keyword evidence="6 9" id="KW-0808">Transferase</keyword>
<dbReference type="PANTHER" id="PTHR43144">
    <property type="entry name" value="AMINOTRANSFERASE"/>
    <property type="match status" value="1"/>
</dbReference>
<feature type="binding site" evidence="9">
    <location>
        <position position="40"/>
    </location>
    <ligand>
        <name>substrate</name>
    </ligand>
</feature>
<feature type="modified residue" description="N6-(pyridoxal phosphate)lysine" evidence="9">
    <location>
        <position position="235"/>
    </location>
</feature>
<dbReference type="InterPro" id="IPR004839">
    <property type="entry name" value="Aminotransferase_I/II_large"/>
</dbReference>
<feature type="binding site" evidence="9">
    <location>
        <position position="174"/>
    </location>
    <ligand>
        <name>substrate</name>
    </ligand>
</feature>
<keyword evidence="5 9" id="KW-0032">Aminotransferase</keyword>
<evidence type="ECO:0000256" key="8">
    <source>
        <dbReference type="ARBA" id="ARBA00051934"/>
    </source>
</evidence>
<comment type="pathway">
    <text evidence="2 9">Amino-acid biosynthesis; L-lysine biosynthesis via DAP pathway; LL-2,6-diaminopimelate from (S)-tetrahydrodipicolinate (aminotransferase route): step 1/1.</text>
</comment>
<keyword evidence="7 9" id="KW-0663">Pyridoxal phosphate</keyword>
<feature type="binding site" evidence="9">
    <location>
        <position position="205"/>
    </location>
    <ligand>
        <name>pyridoxal 5'-phosphate</name>
        <dbReference type="ChEBI" id="CHEBI:597326"/>
    </ligand>
</feature>
<comment type="function">
    <text evidence="9">Involved in the synthesis of meso-diaminopimelate (m-DAP or DL-DAP), required for both lysine and peptidoglycan biosynthesis. Catalyzes the direct conversion of tetrahydrodipicolinate to LL-diaminopimelate.</text>
</comment>
<dbReference type="Gene3D" id="3.90.1150.10">
    <property type="entry name" value="Aspartate Aminotransferase, domain 1"/>
    <property type="match status" value="1"/>
</dbReference>
<dbReference type="SUPFAM" id="SSF53383">
    <property type="entry name" value="PLP-dependent transferases"/>
    <property type="match status" value="1"/>
</dbReference>
<reference evidence="11" key="1">
    <citation type="submission" date="2020-08" db="EMBL/GenBank/DDBJ databases">
        <title>Genome public.</title>
        <authorList>
            <person name="Liu C."/>
            <person name="Sun Q."/>
        </authorList>
    </citation>
    <scope>NUCLEOTIDE SEQUENCE</scope>
    <source>
        <strain evidence="11">NSJ-53</strain>
    </source>
</reference>
<dbReference type="HAMAP" id="MF_01642">
    <property type="entry name" value="DapL_aminotrans_1"/>
    <property type="match status" value="1"/>
</dbReference>
<dbReference type="GO" id="GO:0030170">
    <property type="term" value="F:pyridoxal phosphate binding"/>
    <property type="evidence" value="ECO:0007669"/>
    <property type="project" value="UniProtKB-UniRule"/>
</dbReference>
<dbReference type="AlphaFoldDB" id="A0A926D2W7"/>
<feature type="binding site" evidence="9">
    <location>
        <position position="273"/>
    </location>
    <ligand>
        <name>pyridoxal 5'-phosphate</name>
        <dbReference type="ChEBI" id="CHEBI:597326"/>
    </ligand>
</feature>
<feature type="binding site" evidence="9">
    <location>
        <position position="273"/>
    </location>
    <ligand>
        <name>substrate</name>
    </ligand>
</feature>
<feature type="binding site" evidence="9">
    <location>
        <position position="129"/>
    </location>
    <ligand>
        <name>pyridoxal 5'-phosphate</name>
        <dbReference type="ChEBI" id="CHEBI:597326"/>
    </ligand>
</feature>
<dbReference type="Proteomes" id="UP000623172">
    <property type="component" value="Unassembled WGS sequence"/>
</dbReference>
<dbReference type="InterPro" id="IPR015421">
    <property type="entry name" value="PyrdxlP-dep_Trfase_major"/>
</dbReference>
<feature type="binding site" evidence="9">
    <location>
        <begin position="232"/>
        <end position="234"/>
    </location>
    <ligand>
        <name>pyridoxal 5'-phosphate</name>
        <dbReference type="ChEBI" id="CHEBI:597326"/>
    </ligand>
</feature>
<dbReference type="Gene3D" id="3.40.640.10">
    <property type="entry name" value="Type I PLP-dependent aspartate aminotransferase-like (Major domain)"/>
    <property type="match status" value="1"/>
</dbReference>
<comment type="cofactor">
    <cofactor evidence="1 9">
        <name>pyridoxal 5'-phosphate</name>
        <dbReference type="ChEBI" id="CHEBI:597326"/>
    </cofactor>
</comment>
<proteinExistence type="inferred from homology"/>
<evidence type="ECO:0000256" key="1">
    <source>
        <dbReference type="ARBA" id="ARBA00001933"/>
    </source>
</evidence>
<evidence type="ECO:0000259" key="10">
    <source>
        <dbReference type="Pfam" id="PF00155"/>
    </source>
</evidence>
<accession>A0A926D2W7</accession>
<name>A0A926D2W7_9FIRM</name>
<protein>
    <recommendedName>
        <fullName evidence="4 9">LL-diaminopimelate aminotransferase</fullName>
        <shortName evidence="9">DAP-AT</shortName>
        <shortName evidence="9">DAP-aminotransferase</shortName>
        <shortName evidence="9">LL-DAP-aminotransferase</shortName>
        <ecNumber evidence="3 9">2.6.1.83</ecNumber>
    </recommendedName>
</protein>
<evidence type="ECO:0000256" key="4">
    <source>
        <dbReference type="ARBA" id="ARBA00018052"/>
    </source>
</evidence>
<feature type="binding site" evidence="9">
    <location>
        <position position="369"/>
    </location>
    <ligand>
        <name>substrate</name>
    </ligand>
</feature>
<comment type="similarity">
    <text evidence="9">Belongs to the class-I pyridoxal-phosphate-dependent aminotransferase family. LL-diaminopimelate aminotransferase subfamily.</text>
</comment>
<feature type="binding site" evidence="9">
    <location>
        <position position="174"/>
    </location>
    <ligand>
        <name>pyridoxal 5'-phosphate</name>
        <dbReference type="ChEBI" id="CHEBI:597326"/>
    </ligand>
</feature>
<evidence type="ECO:0000313" key="11">
    <source>
        <dbReference type="EMBL" id="MBC8530484.1"/>
    </source>
</evidence>
<dbReference type="GO" id="GO:0033362">
    <property type="term" value="P:lysine biosynthetic process via diaminopimelate, diaminopimelate-aminotransferase pathway"/>
    <property type="evidence" value="ECO:0007669"/>
    <property type="project" value="UniProtKB-UniRule"/>
</dbReference>
<comment type="subunit">
    <text evidence="9">Homodimer.</text>
</comment>
<feature type="binding site" evidence="9">
    <location>
        <position position="243"/>
    </location>
    <ligand>
        <name>pyridoxal 5'-phosphate</name>
        <dbReference type="ChEBI" id="CHEBI:597326"/>
    </ligand>
</feature>
<dbReference type="FunFam" id="3.40.640.10:FF:000099">
    <property type="entry name" value="LL-diaminopimelate aminotransferase, chloroplastic"/>
    <property type="match status" value="1"/>
</dbReference>
<feature type="binding site" evidence="9">
    <location>
        <position position="129"/>
    </location>
    <ligand>
        <name>substrate</name>
    </ligand>
</feature>
<evidence type="ECO:0000313" key="12">
    <source>
        <dbReference type="Proteomes" id="UP000623172"/>
    </source>
</evidence>
<feature type="binding site" evidence="9">
    <location>
        <position position="106"/>
    </location>
    <ligand>
        <name>substrate</name>
    </ligand>
</feature>
<evidence type="ECO:0000256" key="6">
    <source>
        <dbReference type="ARBA" id="ARBA00022679"/>
    </source>
</evidence>
<gene>
    <name evidence="9" type="primary">dapL</name>
    <name evidence="11" type="ORF">H8696_01310</name>
</gene>
<feature type="domain" description="Aminotransferase class I/classII large" evidence="10">
    <location>
        <begin position="33"/>
        <end position="386"/>
    </location>
</feature>
<evidence type="ECO:0000256" key="5">
    <source>
        <dbReference type="ARBA" id="ARBA00022576"/>
    </source>
</evidence>
<organism evidence="11 12">
    <name type="scientific">Gehongia tenuis</name>
    <dbReference type="NCBI Taxonomy" id="2763655"/>
    <lineage>
        <taxon>Bacteria</taxon>
        <taxon>Bacillati</taxon>
        <taxon>Bacillota</taxon>
        <taxon>Clostridia</taxon>
        <taxon>Christensenellales</taxon>
        <taxon>Christensenellaceae</taxon>
        <taxon>Gehongia</taxon>
    </lineage>
</organism>
<evidence type="ECO:0000256" key="9">
    <source>
        <dbReference type="HAMAP-Rule" id="MF_01642"/>
    </source>
</evidence>
<feature type="binding site" evidence="9">
    <location>
        <position position="13"/>
    </location>
    <ligand>
        <name>substrate</name>
    </ligand>
</feature>
<dbReference type="InterPro" id="IPR019942">
    <property type="entry name" value="DapL/ALD1"/>
</dbReference>